<dbReference type="PANTHER" id="PTHR33525">
    <property type="match status" value="1"/>
</dbReference>
<dbReference type="PROSITE" id="PS51833">
    <property type="entry name" value="HDOD"/>
    <property type="match status" value="1"/>
</dbReference>
<accession>X1N3Z9</accession>
<dbReference type="InterPro" id="IPR052340">
    <property type="entry name" value="RNase_Y/CdgJ"/>
</dbReference>
<dbReference type="Pfam" id="PF08668">
    <property type="entry name" value="HDOD"/>
    <property type="match status" value="1"/>
</dbReference>
<feature type="domain" description="HDOD" evidence="1">
    <location>
        <begin position="25"/>
        <end position="73"/>
    </location>
</feature>
<dbReference type="InterPro" id="IPR013976">
    <property type="entry name" value="HDOD"/>
</dbReference>
<reference evidence="2" key="1">
    <citation type="journal article" date="2014" name="Front. Microbiol.">
        <title>High frequency of phylogenetically diverse reductive dehalogenase-homologous genes in deep subseafloor sedimentary metagenomes.</title>
        <authorList>
            <person name="Kawai M."/>
            <person name="Futagami T."/>
            <person name="Toyoda A."/>
            <person name="Takaki Y."/>
            <person name="Nishi S."/>
            <person name="Hori S."/>
            <person name="Arai W."/>
            <person name="Tsubouchi T."/>
            <person name="Morono Y."/>
            <person name="Uchiyama I."/>
            <person name="Ito T."/>
            <person name="Fujiyama A."/>
            <person name="Inagaki F."/>
            <person name="Takami H."/>
        </authorList>
    </citation>
    <scope>NUCLEOTIDE SEQUENCE</scope>
    <source>
        <strain evidence="2">Expedition CK06-06</strain>
    </source>
</reference>
<name>X1N3Z9_9ZZZZ</name>
<protein>
    <recommendedName>
        <fullName evidence="1">HDOD domain-containing protein</fullName>
    </recommendedName>
</protein>
<organism evidence="2">
    <name type="scientific">marine sediment metagenome</name>
    <dbReference type="NCBI Taxonomy" id="412755"/>
    <lineage>
        <taxon>unclassified sequences</taxon>
        <taxon>metagenomes</taxon>
        <taxon>ecological metagenomes</taxon>
    </lineage>
</organism>
<gene>
    <name evidence="2" type="ORF">S06H3_40538</name>
</gene>
<evidence type="ECO:0000313" key="2">
    <source>
        <dbReference type="EMBL" id="GAI38318.1"/>
    </source>
</evidence>
<dbReference type="EMBL" id="BARV01024893">
    <property type="protein sequence ID" value="GAI38318.1"/>
    <property type="molecule type" value="Genomic_DNA"/>
</dbReference>
<evidence type="ECO:0000259" key="1">
    <source>
        <dbReference type="PROSITE" id="PS51833"/>
    </source>
</evidence>
<sequence>MLNFLKKRKKDTKKELHDLLGDYELPSFSATVMNVLNALRNPDFSMSEIAEQLERDPGLHVKVLKTVNSAAFG</sequence>
<dbReference type="SUPFAM" id="SSF109604">
    <property type="entry name" value="HD-domain/PDEase-like"/>
    <property type="match status" value="1"/>
</dbReference>
<comment type="caution">
    <text evidence="2">The sequence shown here is derived from an EMBL/GenBank/DDBJ whole genome shotgun (WGS) entry which is preliminary data.</text>
</comment>
<dbReference type="AlphaFoldDB" id="X1N3Z9"/>
<dbReference type="Gene3D" id="1.10.3210.10">
    <property type="entry name" value="Hypothetical protein af1432"/>
    <property type="match status" value="1"/>
</dbReference>
<feature type="non-terminal residue" evidence="2">
    <location>
        <position position="73"/>
    </location>
</feature>
<dbReference type="PANTHER" id="PTHR33525:SF4">
    <property type="entry name" value="CYCLIC DI-GMP PHOSPHODIESTERASE CDGJ"/>
    <property type="match status" value="1"/>
</dbReference>
<proteinExistence type="predicted"/>